<keyword evidence="3" id="KW-1185">Reference proteome</keyword>
<evidence type="ECO:0000313" key="4">
    <source>
        <dbReference type="WBParaSite" id="HPBE_0001746901-mRNA-1"/>
    </source>
</evidence>
<dbReference type="PROSITE" id="PS50033">
    <property type="entry name" value="UBX"/>
    <property type="match status" value="1"/>
</dbReference>
<dbReference type="Pfam" id="PF00789">
    <property type="entry name" value="UBX"/>
    <property type="match status" value="1"/>
</dbReference>
<dbReference type="InterPro" id="IPR029071">
    <property type="entry name" value="Ubiquitin-like_domsf"/>
</dbReference>
<reference evidence="4" key="2">
    <citation type="submission" date="2019-09" db="UniProtKB">
        <authorList>
            <consortium name="WormBaseParasite"/>
        </authorList>
    </citation>
    <scope>IDENTIFICATION</scope>
</reference>
<feature type="domain" description="UBX" evidence="1">
    <location>
        <begin position="40"/>
        <end position="80"/>
    </location>
</feature>
<evidence type="ECO:0000259" key="1">
    <source>
        <dbReference type="PROSITE" id="PS50033"/>
    </source>
</evidence>
<organism evidence="3 4">
    <name type="scientific">Heligmosomoides polygyrus</name>
    <name type="common">Parasitic roundworm</name>
    <dbReference type="NCBI Taxonomy" id="6339"/>
    <lineage>
        <taxon>Eukaryota</taxon>
        <taxon>Metazoa</taxon>
        <taxon>Ecdysozoa</taxon>
        <taxon>Nematoda</taxon>
        <taxon>Chromadorea</taxon>
        <taxon>Rhabditida</taxon>
        <taxon>Rhabditina</taxon>
        <taxon>Rhabditomorpha</taxon>
        <taxon>Strongyloidea</taxon>
        <taxon>Heligmosomidae</taxon>
        <taxon>Heligmosomoides</taxon>
    </lineage>
</organism>
<reference evidence="2 3" key="1">
    <citation type="submission" date="2018-11" db="EMBL/GenBank/DDBJ databases">
        <authorList>
            <consortium name="Pathogen Informatics"/>
        </authorList>
    </citation>
    <scope>NUCLEOTIDE SEQUENCE [LARGE SCALE GENOMIC DNA]</scope>
</reference>
<dbReference type="Proteomes" id="UP000050761">
    <property type="component" value="Unassembled WGS sequence"/>
</dbReference>
<accession>A0A3P8BT39</accession>
<evidence type="ECO:0000313" key="3">
    <source>
        <dbReference type="Proteomes" id="UP000050761"/>
    </source>
</evidence>
<dbReference type="Gene3D" id="3.10.20.90">
    <property type="entry name" value="Phosphatidylinositol 3-kinase Catalytic Subunit, Chain A, domain 1"/>
    <property type="match status" value="1"/>
</dbReference>
<dbReference type="OrthoDB" id="274641at2759"/>
<dbReference type="AlphaFoldDB" id="A0A183G6W4"/>
<gene>
    <name evidence="2" type="ORF">HPBE_LOCUS17468</name>
</gene>
<sequence>MRLHLILEHLSPFCTVSGDGSGTVECKPLSICAVPFAFQVQIRLPNGQRVSGKFNHGHTVGAIRNFLVTRPSLSSSAFHLRLSVKNSQYLRTVKNSQILVSNRPRTDLKTVG</sequence>
<proteinExistence type="predicted"/>
<accession>A0A183G6W4</accession>
<dbReference type="WBParaSite" id="HPBE_0001746901-mRNA-1">
    <property type="protein sequence ID" value="HPBE_0001746901-mRNA-1"/>
    <property type="gene ID" value="HPBE_0001746901"/>
</dbReference>
<protein>
    <submittedName>
        <fullName evidence="4">UBX domain-containing protein</fullName>
    </submittedName>
</protein>
<evidence type="ECO:0000313" key="2">
    <source>
        <dbReference type="EMBL" id="VDP08964.1"/>
    </source>
</evidence>
<dbReference type="EMBL" id="UZAH01030033">
    <property type="protein sequence ID" value="VDP08964.1"/>
    <property type="molecule type" value="Genomic_DNA"/>
</dbReference>
<dbReference type="InterPro" id="IPR001012">
    <property type="entry name" value="UBX_dom"/>
</dbReference>
<dbReference type="SUPFAM" id="SSF54236">
    <property type="entry name" value="Ubiquitin-like"/>
    <property type="match status" value="1"/>
</dbReference>
<name>A0A183G6W4_HELPZ</name>